<accession>A0A538T1I0</accession>
<dbReference type="GO" id="GO:0016020">
    <property type="term" value="C:membrane"/>
    <property type="evidence" value="ECO:0007669"/>
    <property type="project" value="TreeGrafter"/>
</dbReference>
<evidence type="ECO:0000313" key="3">
    <source>
        <dbReference type="EMBL" id="TMQ57384.1"/>
    </source>
</evidence>
<dbReference type="Pfam" id="PF00487">
    <property type="entry name" value="FA_desaturase"/>
    <property type="match status" value="1"/>
</dbReference>
<protein>
    <submittedName>
        <fullName evidence="3">Acyl-CoA desaturase</fullName>
    </submittedName>
</protein>
<proteinExistence type="predicted"/>
<evidence type="ECO:0000313" key="4">
    <source>
        <dbReference type="Proteomes" id="UP000316852"/>
    </source>
</evidence>
<comment type="caution">
    <text evidence="3">The sequence shown here is derived from an EMBL/GenBank/DDBJ whole genome shotgun (WGS) entry which is preliminary data.</text>
</comment>
<sequence length="381" mass="42627">MRRTESTGRSCLPVSPNPRSARVSFAAGAAAGFGEDVKCRVAEYFATRGVSSKANASMVAKTFVLLSVTFGAYGLILSNRFPPWEMLGLAVVMGAGVAGIGFGIAHDALHGAYSSRPRINKLLGFSFELMGASGYMWKITHNVIHHTYPNIHGLDEDLEASPLLRLSPQARLRSIHRFQHLYAFAAYSLTTLQWVFSKDYRYFLKQELGPFRGRQHPRSEVATLLAAKLLYYAYTIVIPLMVLKIAWWQFLIGFLAMHLTAGAILGIVFQLAHVVEDTEHPSPEPNGQMDNAWMIHQMETTSNFAMSNRILSWYVGGLNYQVEHHLFPKVCSAHYPALSRIVRDTAVKHGVPYHHHETMYAAIRSHYRTLKRLGNPLASIL</sequence>
<feature type="transmembrane region" description="Helical" evidence="1">
    <location>
        <begin position="221"/>
        <end position="243"/>
    </location>
</feature>
<keyword evidence="1" id="KW-0472">Membrane</keyword>
<feature type="domain" description="Fatty acid desaturase" evidence="2">
    <location>
        <begin position="83"/>
        <end position="355"/>
    </location>
</feature>
<dbReference type="GO" id="GO:0016717">
    <property type="term" value="F:oxidoreductase activity, acting on paired donors, with oxidation of a pair of donors resulting in the reduction of molecular oxygen to two molecules of water"/>
    <property type="evidence" value="ECO:0007669"/>
    <property type="project" value="TreeGrafter"/>
</dbReference>
<feature type="transmembrane region" description="Helical" evidence="1">
    <location>
        <begin position="58"/>
        <end position="76"/>
    </location>
</feature>
<evidence type="ECO:0000259" key="2">
    <source>
        <dbReference type="Pfam" id="PF00487"/>
    </source>
</evidence>
<gene>
    <name evidence="3" type="ORF">E6K76_10640</name>
</gene>
<reference evidence="3 4" key="1">
    <citation type="journal article" date="2019" name="Nat. Microbiol.">
        <title>Mediterranean grassland soil C-N compound turnover is dependent on rainfall and depth, and is mediated by genomically divergent microorganisms.</title>
        <authorList>
            <person name="Diamond S."/>
            <person name="Andeer P.F."/>
            <person name="Li Z."/>
            <person name="Crits-Christoph A."/>
            <person name="Burstein D."/>
            <person name="Anantharaman K."/>
            <person name="Lane K.R."/>
            <person name="Thomas B.C."/>
            <person name="Pan C."/>
            <person name="Northen T.R."/>
            <person name="Banfield J.F."/>
        </authorList>
    </citation>
    <scope>NUCLEOTIDE SEQUENCE [LARGE SCALE GENOMIC DNA]</scope>
    <source>
        <strain evidence="3">WS_6</strain>
    </source>
</reference>
<evidence type="ECO:0000256" key="1">
    <source>
        <dbReference type="SAM" id="Phobius"/>
    </source>
</evidence>
<dbReference type="Proteomes" id="UP000316852">
    <property type="component" value="Unassembled WGS sequence"/>
</dbReference>
<keyword evidence="1" id="KW-1133">Transmembrane helix</keyword>
<dbReference type="CDD" id="cd03506">
    <property type="entry name" value="Delta6-FADS-like"/>
    <property type="match status" value="1"/>
</dbReference>
<keyword evidence="1" id="KW-0812">Transmembrane</keyword>
<dbReference type="InterPro" id="IPR012171">
    <property type="entry name" value="Fatty_acid_desaturase"/>
</dbReference>
<dbReference type="PANTHER" id="PTHR19353">
    <property type="entry name" value="FATTY ACID DESATURASE 2"/>
    <property type="match status" value="1"/>
</dbReference>
<feature type="transmembrane region" description="Helical" evidence="1">
    <location>
        <begin position="88"/>
        <end position="109"/>
    </location>
</feature>
<dbReference type="PIRSF" id="PIRSF015921">
    <property type="entry name" value="FA_sphinglp_des"/>
    <property type="match status" value="1"/>
</dbReference>
<feature type="transmembrane region" description="Helical" evidence="1">
    <location>
        <begin position="250"/>
        <end position="272"/>
    </location>
</feature>
<dbReference type="EMBL" id="VBOW01000065">
    <property type="protein sequence ID" value="TMQ57384.1"/>
    <property type="molecule type" value="Genomic_DNA"/>
</dbReference>
<dbReference type="InterPro" id="IPR005804">
    <property type="entry name" value="FA_desaturase_dom"/>
</dbReference>
<dbReference type="PANTHER" id="PTHR19353:SF19">
    <property type="entry name" value="DELTA(5) FATTY ACID DESATURASE C-RELATED"/>
    <property type="match status" value="1"/>
</dbReference>
<dbReference type="GO" id="GO:0008610">
    <property type="term" value="P:lipid biosynthetic process"/>
    <property type="evidence" value="ECO:0007669"/>
    <property type="project" value="UniProtKB-ARBA"/>
</dbReference>
<organism evidence="3 4">
    <name type="scientific">Eiseniibacteriota bacterium</name>
    <dbReference type="NCBI Taxonomy" id="2212470"/>
    <lineage>
        <taxon>Bacteria</taxon>
        <taxon>Candidatus Eiseniibacteriota</taxon>
    </lineage>
</organism>
<name>A0A538T1I0_UNCEI</name>
<dbReference type="AlphaFoldDB" id="A0A538T1I0"/>